<dbReference type="GO" id="GO:0016811">
    <property type="term" value="F:hydrolase activity, acting on carbon-nitrogen (but not peptide) bonds, in linear amides"/>
    <property type="evidence" value="ECO:0007669"/>
    <property type="project" value="InterPro"/>
</dbReference>
<dbReference type="Proteomes" id="UP000266273">
    <property type="component" value="Unassembled WGS sequence"/>
</dbReference>
<evidence type="ECO:0000313" key="1">
    <source>
        <dbReference type="EMBL" id="RIA55247.1"/>
    </source>
</evidence>
<proteinExistence type="predicted"/>
<keyword evidence="1" id="KW-0808">Transferase</keyword>
<keyword evidence="2" id="KW-1185">Reference proteome</keyword>
<dbReference type="AlphaFoldDB" id="A0A397Q6U0"/>
<dbReference type="SUPFAM" id="SSF52317">
    <property type="entry name" value="Class I glutamine amidotransferase-like"/>
    <property type="match status" value="1"/>
</dbReference>
<reference evidence="1 2" key="1">
    <citation type="submission" date="2018-08" db="EMBL/GenBank/DDBJ databases">
        <title>Genomic Encyclopedia of Archaeal and Bacterial Type Strains, Phase II (KMG-II): from individual species to whole genera.</title>
        <authorList>
            <person name="Goeker M."/>
        </authorList>
    </citation>
    <scope>NUCLEOTIDE SEQUENCE [LARGE SCALE GENOMIC DNA]</scope>
    <source>
        <strain evidence="1 2">DSM 5002</strain>
    </source>
</reference>
<keyword evidence="1" id="KW-0315">Glutamine amidotransferase</keyword>
<dbReference type="GO" id="GO:0005829">
    <property type="term" value="C:cytosol"/>
    <property type="evidence" value="ECO:0007669"/>
    <property type="project" value="TreeGrafter"/>
</dbReference>
<comment type="caution">
    <text evidence="1">The sequence shown here is derived from an EMBL/GenBank/DDBJ whole genome shotgun (WGS) entry which is preliminary data.</text>
</comment>
<dbReference type="Pfam" id="PF07722">
    <property type="entry name" value="Peptidase_C26"/>
    <property type="match status" value="1"/>
</dbReference>
<dbReference type="PROSITE" id="PS51273">
    <property type="entry name" value="GATASE_TYPE_1"/>
    <property type="match status" value="1"/>
</dbReference>
<gene>
    <name evidence="1" type="ORF">BXY53_0307</name>
</gene>
<dbReference type="InterPro" id="IPR044668">
    <property type="entry name" value="PuuD-like"/>
</dbReference>
<dbReference type="CDD" id="cd01745">
    <property type="entry name" value="GATase1_2"/>
    <property type="match status" value="1"/>
</dbReference>
<evidence type="ECO:0000313" key="2">
    <source>
        <dbReference type="Proteomes" id="UP000266273"/>
    </source>
</evidence>
<dbReference type="PANTHER" id="PTHR43235">
    <property type="entry name" value="GLUTAMINE AMIDOTRANSFERASE PB2B2.05-RELATED"/>
    <property type="match status" value="1"/>
</dbReference>
<organism evidence="1 2">
    <name type="scientific">Dichotomicrobium thermohalophilum</name>
    <dbReference type="NCBI Taxonomy" id="933063"/>
    <lineage>
        <taxon>Bacteria</taxon>
        <taxon>Pseudomonadati</taxon>
        <taxon>Pseudomonadota</taxon>
        <taxon>Alphaproteobacteria</taxon>
        <taxon>Hyphomicrobiales</taxon>
        <taxon>Hyphomicrobiaceae</taxon>
        <taxon>Dichotomicrobium</taxon>
    </lineage>
</organism>
<sequence length="284" mass="31458">MRDCGAARGTGWHGAPPRDIALASHFGKIITPVPGGATQAGNRSFAGIVAQEQERRPLIGVSTSRHRGRCSYAANALALRLAGARPKRLGADQPPEVVDELDGLLIGGGDDISARVYEGDFTLDVRIDEERDRFELAALERAVPRGLPIMGVCRGAQMLNVFFGGTLHHDLDEKLWRTNRRTVMPQLRIELVPGTKLARLIKHPRVFVNAIHHQAIDQLADNLVAAAHDEEHIIQGIEDRQRPFLIGVQWHPELLIYHSHQRNLFRALVDATRTHMREDVAPAS</sequence>
<dbReference type="InterPro" id="IPR011697">
    <property type="entry name" value="Peptidase_C26"/>
</dbReference>
<dbReference type="PANTHER" id="PTHR43235:SF1">
    <property type="entry name" value="GLUTAMINE AMIDOTRANSFERASE PB2B2.05-RELATED"/>
    <property type="match status" value="1"/>
</dbReference>
<dbReference type="GO" id="GO:0016740">
    <property type="term" value="F:transferase activity"/>
    <property type="evidence" value="ECO:0007669"/>
    <property type="project" value="UniProtKB-KW"/>
</dbReference>
<dbReference type="InterPro" id="IPR029062">
    <property type="entry name" value="Class_I_gatase-like"/>
</dbReference>
<dbReference type="EMBL" id="QXDF01000001">
    <property type="protein sequence ID" value="RIA55247.1"/>
    <property type="molecule type" value="Genomic_DNA"/>
</dbReference>
<dbReference type="Gene3D" id="3.40.50.880">
    <property type="match status" value="1"/>
</dbReference>
<name>A0A397Q6U0_9HYPH</name>
<protein>
    <submittedName>
        <fullName evidence="1">Putative glutamine amidotransferase</fullName>
    </submittedName>
</protein>
<accession>A0A397Q6U0</accession>